<reference evidence="1" key="1">
    <citation type="submission" date="2014-11" db="EMBL/GenBank/DDBJ databases">
        <authorList>
            <person name="Amaro Gonzalez C."/>
        </authorList>
    </citation>
    <scope>NUCLEOTIDE SEQUENCE</scope>
</reference>
<name>A0A0E9WCH0_ANGAN</name>
<organism evidence="1">
    <name type="scientific">Anguilla anguilla</name>
    <name type="common">European freshwater eel</name>
    <name type="synonym">Muraena anguilla</name>
    <dbReference type="NCBI Taxonomy" id="7936"/>
    <lineage>
        <taxon>Eukaryota</taxon>
        <taxon>Metazoa</taxon>
        <taxon>Chordata</taxon>
        <taxon>Craniata</taxon>
        <taxon>Vertebrata</taxon>
        <taxon>Euteleostomi</taxon>
        <taxon>Actinopterygii</taxon>
        <taxon>Neopterygii</taxon>
        <taxon>Teleostei</taxon>
        <taxon>Anguilliformes</taxon>
        <taxon>Anguillidae</taxon>
        <taxon>Anguilla</taxon>
    </lineage>
</organism>
<proteinExistence type="predicted"/>
<accession>A0A0E9WCH0</accession>
<dbReference type="AlphaFoldDB" id="A0A0E9WCH0"/>
<sequence>MWGFCPLFSAHDYPRNVSSSPRSAPPRHKLFNMIGPLLYPLQRSPRWYNPGIKNIKIIVLFFL</sequence>
<reference evidence="1" key="2">
    <citation type="journal article" date="2015" name="Fish Shellfish Immunol.">
        <title>Early steps in the European eel (Anguilla anguilla)-Vibrio vulnificus interaction in the gills: Role of the RtxA13 toxin.</title>
        <authorList>
            <person name="Callol A."/>
            <person name="Pajuelo D."/>
            <person name="Ebbesson L."/>
            <person name="Teles M."/>
            <person name="MacKenzie S."/>
            <person name="Amaro C."/>
        </authorList>
    </citation>
    <scope>NUCLEOTIDE SEQUENCE</scope>
</reference>
<protein>
    <submittedName>
        <fullName evidence="1">Uncharacterized protein</fullName>
    </submittedName>
</protein>
<evidence type="ECO:0000313" key="1">
    <source>
        <dbReference type="EMBL" id="JAH88047.1"/>
    </source>
</evidence>
<dbReference type="EMBL" id="GBXM01020530">
    <property type="protein sequence ID" value="JAH88047.1"/>
    <property type="molecule type" value="Transcribed_RNA"/>
</dbReference>